<dbReference type="AlphaFoldDB" id="A0A251YN72"/>
<protein>
    <recommendedName>
        <fullName evidence="5">SdpI family protein</fullName>
    </recommendedName>
</protein>
<evidence type="ECO:0000313" key="4">
    <source>
        <dbReference type="Proteomes" id="UP000195101"/>
    </source>
</evidence>
<evidence type="ECO:0000256" key="2">
    <source>
        <dbReference type="SAM" id="Phobius"/>
    </source>
</evidence>
<feature type="region of interest" description="Disordered" evidence="1">
    <location>
        <begin position="115"/>
        <end position="140"/>
    </location>
</feature>
<gene>
    <name evidence="3" type="ORF">BFL37_06405</name>
</gene>
<dbReference type="EMBL" id="MDJZ01000011">
    <property type="protein sequence ID" value="OUE25613.1"/>
    <property type="molecule type" value="Genomic_DNA"/>
</dbReference>
<keyword evidence="2" id="KW-0472">Membrane</keyword>
<name>A0A251YN72_9MICO</name>
<feature type="compositionally biased region" description="Basic and acidic residues" evidence="1">
    <location>
        <begin position="128"/>
        <end position="140"/>
    </location>
</feature>
<feature type="transmembrane region" description="Helical" evidence="2">
    <location>
        <begin position="83"/>
        <end position="103"/>
    </location>
</feature>
<dbReference type="InterPro" id="IPR025962">
    <property type="entry name" value="SdpI/YhfL"/>
</dbReference>
<organism evidence="3 4">
    <name type="scientific">Clavibacter michiganensis</name>
    <dbReference type="NCBI Taxonomy" id="28447"/>
    <lineage>
        <taxon>Bacteria</taxon>
        <taxon>Bacillati</taxon>
        <taxon>Actinomycetota</taxon>
        <taxon>Actinomycetes</taxon>
        <taxon>Micrococcales</taxon>
        <taxon>Microbacteriaceae</taxon>
        <taxon>Clavibacter</taxon>
    </lineage>
</organism>
<reference evidence="3 4" key="1">
    <citation type="submission" date="2016-08" db="EMBL/GenBank/DDBJ databases">
        <title>Genome sequence of Clavibacter michiganensis spp strain CFBP8019.</title>
        <authorList>
            <person name="Thapa S.P."/>
            <person name="Coaker G."/>
            <person name="Jacques M.-A."/>
        </authorList>
    </citation>
    <scope>NUCLEOTIDE SEQUENCE [LARGE SCALE GENOMIC DNA]</scope>
    <source>
        <strain evidence="3">CFBP8019</strain>
    </source>
</reference>
<proteinExistence type="predicted"/>
<keyword evidence="2" id="KW-0812">Transmembrane</keyword>
<evidence type="ECO:0008006" key="5">
    <source>
        <dbReference type="Google" id="ProtNLM"/>
    </source>
</evidence>
<accession>A0A251YN72</accession>
<dbReference type="OrthoDB" id="4481397at2"/>
<keyword evidence="2" id="KW-1133">Transmembrane helix</keyword>
<dbReference type="RefSeq" id="WP_086514311.1">
    <property type="nucleotide sequence ID" value="NZ_MDJZ01000011.1"/>
</dbReference>
<evidence type="ECO:0000313" key="3">
    <source>
        <dbReference type="EMBL" id="OUE25613.1"/>
    </source>
</evidence>
<keyword evidence="4" id="KW-1185">Reference proteome</keyword>
<comment type="caution">
    <text evidence="3">The sequence shown here is derived from an EMBL/GenBank/DDBJ whole genome shotgun (WGS) entry which is preliminary data.</text>
</comment>
<sequence length="140" mass="14677">MGVPALLLAVAALLILGTTQLAAWGALKRNGWIGIRTRPLLASDEAWRAGHVAALPALRSTCLPVAIGGVIGGIAAGAGMNSVASWGGLLLLGGIVWSTFRAGQAAKRVARRREAERQDALRYGPPRIRRDQPGATRPRD</sequence>
<evidence type="ECO:0000256" key="1">
    <source>
        <dbReference type="SAM" id="MobiDB-lite"/>
    </source>
</evidence>
<dbReference type="Pfam" id="PF13630">
    <property type="entry name" value="SdpI"/>
    <property type="match status" value="1"/>
</dbReference>
<dbReference type="Proteomes" id="UP000195101">
    <property type="component" value="Unassembled WGS sequence"/>
</dbReference>